<feature type="transmembrane region" description="Helical" evidence="1">
    <location>
        <begin position="68"/>
        <end position="91"/>
    </location>
</feature>
<dbReference type="Proteomes" id="UP000594262">
    <property type="component" value="Unplaced"/>
</dbReference>
<proteinExistence type="predicted"/>
<keyword evidence="3" id="KW-1185">Reference proteome</keyword>
<dbReference type="EnsemblMetazoa" id="CLYHEMT007206.1">
    <property type="protein sequence ID" value="CLYHEMP007206.1"/>
    <property type="gene ID" value="CLYHEMG007206"/>
</dbReference>
<feature type="transmembrane region" description="Helical" evidence="1">
    <location>
        <begin position="37"/>
        <end position="56"/>
    </location>
</feature>
<dbReference type="GeneID" id="136801906"/>
<keyword evidence="1" id="KW-1133">Transmembrane helix</keyword>
<name>A0A7M5U7Q3_9CNID</name>
<dbReference type="AlphaFoldDB" id="A0A7M5U7Q3"/>
<keyword evidence="1" id="KW-0472">Membrane</keyword>
<organism evidence="2 3">
    <name type="scientific">Clytia hemisphaerica</name>
    <dbReference type="NCBI Taxonomy" id="252671"/>
    <lineage>
        <taxon>Eukaryota</taxon>
        <taxon>Metazoa</taxon>
        <taxon>Cnidaria</taxon>
        <taxon>Hydrozoa</taxon>
        <taxon>Hydroidolina</taxon>
        <taxon>Leptothecata</taxon>
        <taxon>Obeliida</taxon>
        <taxon>Clytiidae</taxon>
        <taxon>Clytia</taxon>
    </lineage>
</organism>
<evidence type="ECO:0000313" key="3">
    <source>
        <dbReference type="Proteomes" id="UP000594262"/>
    </source>
</evidence>
<sequence>METWNSTCYDIDMKDGGRRRYCNVTDLWQPTITKTDGYVVAICIFIFAVVVTIVSLRRMKFLKDLCCVFGRDVGCCTLSSFVFAVIAGAVWKIADVIIDCFTFYRLGSGSLIDGLIYRNGDVLNSIVAFTVVGVVGMILRFRLVHLKADDIQNKQDVQTVKLLLVLISFCLEDSVQMFLEYFWIQIRHHQHTDISCHQRYNYRHPFSLLIGQFHSPITSPIITTRLHFLRLWRDHQHCGVFTHLCRHQTISQGIFRA</sequence>
<keyword evidence="1" id="KW-0812">Transmembrane</keyword>
<protein>
    <submittedName>
        <fullName evidence="2">Uncharacterized protein</fullName>
    </submittedName>
</protein>
<evidence type="ECO:0000313" key="2">
    <source>
        <dbReference type="EnsemblMetazoa" id="CLYHEMP007206.1"/>
    </source>
</evidence>
<feature type="transmembrane region" description="Helical" evidence="1">
    <location>
        <begin position="122"/>
        <end position="141"/>
    </location>
</feature>
<reference evidence="2" key="1">
    <citation type="submission" date="2021-01" db="UniProtKB">
        <authorList>
            <consortium name="EnsemblMetazoa"/>
        </authorList>
    </citation>
    <scope>IDENTIFICATION</scope>
</reference>
<dbReference type="RefSeq" id="XP_066914687.1">
    <property type="nucleotide sequence ID" value="XM_067058586.1"/>
</dbReference>
<accession>A0A7M5U7Q3</accession>
<evidence type="ECO:0000256" key="1">
    <source>
        <dbReference type="SAM" id="Phobius"/>
    </source>
</evidence>